<dbReference type="AlphaFoldDB" id="G9EK71"/>
<organism evidence="1 2">
    <name type="scientific">Legionella drancourtii LLAP12</name>
    <dbReference type="NCBI Taxonomy" id="658187"/>
    <lineage>
        <taxon>Bacteria</taxon>
        <taxon>Pseudomonadati</taxon>
        <taxon>Pseudomonadota</taxon>
        <taxon>Gammaproteobacteria</taxon>
        <taxon>Legionellales</taxon>
        <taxon>Legionellaceae</taxon>
        <taxon>Legionella</taxon>
    </lineage>
</organism>
<dbReference type="OrthoDB" id="5649225at2"/>
<evidence type="ECO:0000313" key="1">
    <source>
        <dbReference type="EMBL" id="EHL32222.1"/>
    </source>
</evidence>
<reference evidence="1 2" key="1">
    <citation type="journal article" date="2011" name="BMC Genomics">
        <title>Insight into cross-talk between intra-amoebal pathogens.</title>
        <authorList>
            <person name="Gimenez G."/>
            <person name="Bertelli C."/>
            <person name="Moliner C."/>
            <person name="Robert C."/>
            <person name="Raoult D."/>
            <person name="Fournier P.E."/>
            <person name="Greub G."/>
        </authorList>
    </citation>
    <scope>NUCLEOTIDE SEQUENCE [LARGE SCALE GENOMIC DNA]</scope>
    <source>
        <strain evidence="1 2">LLAP12</strain>
    </source>
</reference>
<dbReference type="HOGENOM" id="CLU_402671_0_0_6"/>
<dbReference type="InParanoid" id="G9EK71"/>
<protein>
    <submittedName>
        <fullName evidence="1">Uncharacterized protein</fullName>
    </submittedName>
</protein>
<name>G9EK71_9GAMM</name>
<dbReference type="RefSeq" id="WP_006869568.1">
    <property type="nucleotide sequence ID" value="NZ_JH413801.1"/>
</dbReference>
<accession>G9EK71</accession>
<proteinExistence type="predicted"/>
<dbReference type="eggNOG" id="ENOG5033HTG">
    <property type="taxonomic scope" value="Bacteria"/>
</dbReference>
<evidence type="ECO:0000313" key="2">
    <source>
        <dbReference type="Proteomes" id="UP000002770"/>
    </source>
</evidence>
<gene>
    <name evidence="1" type="ORF">LDG_5594</name>
</gene>
<dbReference type="Proteomes" id="UP000002770">
    <property type="component" value="Unassembled WGS sequence"/>
</dbReference>
<dbReference type="EMBL" id="JH413801">
    <property type="protein sequence ID" value="EHL32222.1"/>
    <property type="molecule type" value="Genomic_DNA"/>
</dbReference>
<sequence length="683" mass="79006">MRIPKKSLREKSLIKEKLVGNSSSETWYVRFIGHNELKSGFYIKLDPEGHFPKLLAKISAGSAVFKTSFQGSRSAKEYLVFDEHDNITGIVFIAPPNFESFHFSSEEQPTDNSAKEQAIPSKAMLVEHNVMETLLARWFFWDDNPHPHNLGLDGDIDFSMFWYWFVIYMKEARPGIIPQKSWVNLTERDYERFPCVKDFTPYHWPTYTHPGQESITSVLPEIVQKKILSTILPSILSKVYADPEQFVRLAGDPVAQEQKVLAALKILLTYQPTLLRRRLTDIFGDMTLDYTSLNHSLRAKYEEEFPFLCNEKTDKDTFVNFMMTLYHQHYHNLYRVVVFYMGCENNGFGISLMATNIELYENPSLYRKIYAWAVHENATTYAHDPSDQYNLGELKNQYHRVWRDSYTPRLKVLRDASICLTENLCKLVAPHGKIERQIDKETSERGLTSALQLLGSLADILVNDAPYIKEKSSSHNALMLMIQFTNEFQHVIRNYYTKIDHDLVDKDNYLFIRQLEELCRDYEYDLMEALEHTPNNMDEFLRIIRELKQCIQQANFTVHLLAMEEQSHDVAILNRKMEPVAPNILLPGTRASTSVVDKLAGASLDDKTVPDVTQTIEKVKLKSLHELPTIEQAHRTVIEKINQERLGQGIHNSLKVLGKVSLFKDSPDSQDAMISQNKNYVVQ</sequence>
<dbReference type="STRING" id="658187.LDG_5594"/>
<keyword evidence="2" id="KW-1185">Reference proteome</keyword>